<protein>
    <submittedName>
        <fullName evidence="3">Uncharacterized protein</fullName>
    </submittedName>
</protein>
<sequence>MSAFEKRQDPKAPYIVKSTSTLPDGKTLVFNIINGPKASTPTVATVTSLITQPPAPAATVTSLIAPPPAATVTVIAPPSPPSPPPPPKDDPPAITKTITTPGPNQNLASTPKSAPPEPIPDSTSSSSRPKPTTEPTTTERPPAPNNAPPTRLTTIVNVNPIGTAFITSTISATPTTTPQSPAPPSPPAIEPKYVPAVTVPTVIVLLVIGFFLWRRRKRPESDPQGRDLLETRKRPWWSRWFGRADDMPVEIGGREIGQKERPILYELESDGSGISGSCIDTICGITDFIMGTGAFGEAEHWDLR</sequence>
<feature type="compositionally biased region" description="Polar residues" evidence="1">
    <location>
        <begin position="98"/>
        <end position="112"/>
    </location>
</feature>
<feature type="transmembrane region" description="Helical" evidence="2">
    <location>
        <begin position="193"/>
        <end position="213"/>
    </location>
</feature>
<feature type="compositionally biased region" description="Pro residues" evidence="1">
    <location>
        <begin position="77"/>
        <end position="86"/>
    </location>
</feature>
<dbReference type="AlphaFoldDB" id="A0A3N4HJX4"/>
<keyword evidence="2" id="KW-1133">Transmembrane helix</keyword>
<keyword evidence="2" id="KW-0812">Transmembrane</keyword>
<reference evidence="3 4" key="1">
    <citation type="journal article" date="2018" name="Nat. Ecol. Evol.">
        <title>Pezizomycetes genomes reveal the molecular basis of ectomycorrhizal truffle lifestyle.</title>
        <authorList>
            <person name="Murat C."/>
            <person name="Payen T."/>
            <person name="Noel B."/>
            <person name="Kuo A."/>
            <person name="Morin E."/>
            <person name="Chen J."/>
            <person name="Kohler A."/>
            <person name="Krizsan K."/>
            <person name="Balestrini R."/>
            <person name="Da Silva C."/>
            <person name="Montanini B."/>
            <person name="Hainaut M."/>
            <person name="Levati E."/>
            <person name="Barry K.W."/>
            <person name="Belfiori B."/>
            <person name="Cichocki N."/>
            <person name="Clum A."/>
            <person name="Dockter R.B."/>
            <person name="Fauchery L."/>
            <person name="Guy J."/>
            <person name="Iotti M."/>
            <person name="Le Tacon F."/>
            <person name="Lindquist E.A."/>
            <person name="Lipzen A."/>
            <person name="Malagnac F."/>
            <person name="Mello A."/>
            <person name="Molinier V."/>
            <person name="Miyauchi S."/>
            <person name="Poulain J."/>
            <person name="Riccioni C."/>
            <person name="Rubini A."/>
            <person name="Sitrit Y."/>
            <person name="Splivallo R."/>
            <person name="Traeger S."/>
            <person name="Wang M."/>
            <person name="Zifcakova L."/>
            <person name="Wipf D."/>
            <person name="Zambonelli A."/>
            <person name="Paolocci F."/>
            <person name="Nowrousian M."/>
            <person name="Ottonello S."/>
            <person name="Baldrian P."/>
            <person name="Spatafora J.W."/>
            <person name="Henrissat B."/>
            <person name="Nagy L.G."/>
            <person name="Aury J.M."/>
            <person name="Wincker P."/>
            <person name="Grigoriev I.V."/>
            <person name="Bonfante P."/>
            <person name="Martin F.M."/>
        </authorList>
    </citation>
    <scope>NUCLEOTIDE SEQUENCE [LARGE SCALE GENOMIC DNA]</scope>
    <source>
        <strain evidence="3 4">RN42</strain>
    </source>
</reference>
<feature type="compositionally biased region" description="Low complexity" evidence="1">
    <location>
        <begin position="120"/>
        <end position="140"/>
    </location>
</feature>
<keyword evidence="2" id="KW-0472">Membrane</keyword>
<dbReference type="Proteomes" id="UP000275078">
    <property type="component" value="Unassembled WGS sequence"/>
</dbReference>
<dbReference type="EMBL" id="ML119842">
    <property type="protein sequence ID" value="RPA72868.1"/>
    <property type="molecule type" value="Genomic_DNA"/>
</dbReference>
<feature type="region of interest" description="Disordered" evidence="1">
    <location>
        <begin position="71"/>
        <end position="153"/>
    </location>
</feature>
<evidence type="ECO:0000256" key="2">
    <source>
        <dbReference type="SAM" id="Phobius"/>
    </source>
</evidence>
<keyword evidence="4" id="KW-1185">Reference proteome</keyword>
<proteinExistence type="predicted"/>
<gene>
    <name evidence="3" type="ORF">BJ508DRAFT_381314</name>
</gene>
<evidence type="ECO:0000256" key="1">
    <source>
        <dbReference type="SAM" id="MobiDB-lite"/>
    </source>
</evidence>
<evidence type="ECO:0000313" key="3">
    <source>
        <dbReference type="EMBL" id="RPA72868.1"/>
    </source>
</evidence>
<name>A0A3N4HJX4_ASCIM</name>
<organism evidence="3 4">
    <name type="scientific">Ascobolus immersus RN42</name>
    <dbReference type="NCBI Taxonomy" id="1160509"/>
    <lineage>
        <taxon>Eukaryota</taxon>
        <taxon>Fungi</taxon>
        <taxon>Dikarya</taxon>
        <taxon>Ascomycota</taxon>
        <taxon>Pezizomycotina</taxon>
        <taxon>Pezizomycetes</taxon>
        <taxon>Pezizales</taxon>
        <taxon>Ascobolaceae</taxon>
        <taxon>Ascobolus</taxon>
    </lineage>
</organism>
<accession>A0A3N4HJX4</accession>
<evidence type="ECO:0000313" key="4">
    <source>
        <dbReference type="Proteomes" id="UP000275078"/>
    </source>
</evidence>
<dbReference type="STRING" id="1160509.A0A3N4HJX4"/>